<feature type="transmembrane region" description="Helical" evidence="1">
    <location>
        <begin position="49"/>
        <end position="67"/>
    </location>
</feature>
<feature type="transmembrane region" description="Helical" evidence="1">
    <location>
        <begin position="141"/>
        <end position="162"/>
    </location>
</feature>
<protein>
    <submittedName>
        <fullName evidence="2">Uncharacterized protein</fullName>
    </submittedName>
</protein>
<dbReference type="HOGENOM" id="CLU_044614_9_3_1"/>
<evidence type="ECO:0000313" key="2">
    <source>
        <dbReference type="EMBL" id="KIK56686.1"/>
    </source>
</evidence>
<keyword evidence="1" id="KW-0472">Membrane</keyword>
<dbReference type="AlphaFoldDB" id="A0A0D0BNU2"/>
<dbReference type="Proteomes" id="UP000053593">
    <property type="component" value="Unassembled WGS sequence"/>
</dbReference>
<organism evidence="2 3">
    <name type="scientific">Collybiopsis luxurians FD-317 M1</name>
    <dbReference type="NCBI Taxonomy" id="944289"/>
    <lineage>
        <taxon>Eukaryota</taxon>
        <taxon>Fungi</taxon>
        <taxon>Dikarya</taxon>
        <taxon>Basidiomycota</taxon>
        <taxon>Agaricomycotina</taxon>
        <taxon>Agaricomycetes</taxon>
        <taxon>Agaricomycetidae</taxon>
        <taxon>Agaricales</taxon>
        <taxon>Marasmiineae</taxon>
        <taxon>Omphalotaceae</taxon>
        <taxon>Collybiopsis</taxon>
        <taxon>Collybiopsis luxurians</taxon>
    </lineage>
</organism>
<sequence length="406" mass="45267">MQICGISYYSSCCSFPMSQSAPLTISESTILRNDGAFMLEYVPDLMVETFAWGFHIMALATATYALMSKTNCHLAAPKYTLLTAVLFMFLLSTTLFTLHIYQFAVQLKGIYLTPTIPGQTLLDKAAPSAILNEKASFASDILFALEFSVGDAIVLWRTWAIWTPNQSIVKIPIFFWFLSLLCLVIWIVTRLALSIIPLGWADFDFRNDDPQFLLLTNYALSLLVNGLSTALIGYKTWQNGRFIKAAFQRSSLTIQVQKTLSLLVESGLIYFVLFSIQLINFVPDPEVPGIVAAIIASLGDQLLGLYPTLIVILVSMQRTIWDSPELSQAGITEIAFGSVTRHTERTLEGNVSTETERDLAWDHSSDGHASAVDENDIQVHWEDALHSEGNHTGIKNFEKSYLEDHV</sequence>
<feature type="transmembrane region" description="Helical" evidence="1">
    <location>
        <begin position="174"/>
        <end position="200"/>
    </location>
</feature>
<feature type="transmembrane region" description="Helical" evidence="1">
    <location>
        <begin position="79"/>
        <end position="101"/>
    </location>
</feature>
<keyword evidence="1" id="KW-1133">Transmembrane helix</keyword>
<feature type="transmembrane region" description="Helical" evidence="1">
    <location>
        <begin position="291"/>
        <end position="314"/>
    </location>
</feature>
<evidence type="ECO:0000256" key="1">
    <source>
        <dbReference type="SAM" id="Phobius"/>
    </source>
</evidence>
<keyword evidence="1" id="KW-0812">Transmembrane</keyword>
<dbReference type="EMBL" id="KN834796">
    <property type="protein sequence ID" value="KIK56686.1"/>
    <property type="molecule type" value="Genomic_DNA"/>
</dbReference>
<evidence type="ECO:0000313" key="3">
    <source>
        <dbReference type="Proteomes" id="UP000053593"/>
    </source>
</evidence>
<reference evidence="2 3" key="1">
    <citation type="submission" date="2014-04" db="EMBL/GenBank/DDBJ databases">
        <title>Evolutionary Origins and Diversification of the Mycorrhizal Mutualists.</title>
        <authorList>
            <consortium name="DOE Joint Genome Institute"/>
            <consortium name="Mycorrhizal Genomics Consortium"/>
            <person name="Kohler A."/>
            <person name="Kuo A."/>
            <person name="Nagy L.G."/>
            <person name="Floudas D."/>
            <person name="Copeland A."/>
            <person name="Barry K.W."/>
            <person name="Cichocki N."/>
            <person name="Veneault-Fourrey C."/>
            <person name="LaButti K."/>
            <person name="Lindquist E.A."/>
            <person name="Lipzen A."/>
            <person name="Lundell T."/>
            <person name="Morin E."/>
            <person name="Murat C."/>
            <person name="Riley R."/>
            <person name="Ohm R."/>
            <person name="Sun H."/>
            <person name="Tunlid A."/>
            <person name="Henrissat B."/>
            <person name="Grigoriev I.V."/>
            <person name="Hibbett D.S."/>
            <person name="Martin F."/>
        </authorList>
    </citation>
    <scope>NUCLEOTIDE SEQUENCE [LARGE SCALE GENOMIC DNA]</scope>
    <source>
        <strain evidence="2 3">FD-317 M1</strain>
    </source>
</reference>
<gene>
    <name evidence="2" type="ORF">GYMLUDRAFT_87215</name>
</gene>
<name>A0A0D0BNU2_9AGAR</name>
<proteinExistence type="predicted"/>
<keyword evidence="3" id="KW-1185">Reference proteome</keyword>
<accession>A0A0D0BNU2</accession>
<feature type="transmembrane region" description="Helical" evidence="1">
    <location>
        <begin position="212"/>
        <end position="234"/>
    </location>
</feature>
<dbReference type="OrthoDB" id="2744793at2759"/>
<feature type="transmembrane region" description="Helical" evidence="1">
    <location>
        <begin position="259"/>
        <end position="279"/>
    </location>
</feature>